<dbReference type="SMART" id="SM00346">
    <property type="entry name" value="HTH_ICLR"/>
    <property type="match status" value="1"/>
</dbReference>
<dbReference type="InterPro" id="IPR036388">
    <property type="entry name" value="WH-like_DNA-bd_sf"/>
</dbReference>
<accession>A0ABS4TS14</accession>
<feature type="domain" description="HTH iclR-type" evidence="4">
    <location>
        <begin position="9"/>
        <end position="70"/>
    </location>
</feature>
<dbReference type="RefSeq" id="WP_245378536.1">
    <property type="nucleotide sequence ID" value="NZ_JAGINW010000001.1"/>
</dbReference>
<dbReference type="InterPro" id="IPR029016">
    <property type="entry name" value="GAF-like_dom_sf"/>
</dbReference>
<comment type="caution">
    <text evidence="6">The sequence shown here is derived from an EMBL/GenBank/DDBJ whole genome shotgun (WGS) entry which is preliminary data.</text>
</comment>
<dbReference type="PROSITE" id="PS51077">
    <property type="entry name" value="HTH_ICLR"/>
    <property type="match status" value="1"/>
</dbReference>
<dbReference type="Proteomes" id="UP001519332">
    <property type="component" value="Unassembled WGS sequence"/>
</dbReference>
<dbReference type="PROSITE" id="PS51078">
    <property type="entry name" value="ICLR_ED"/>
    <property type="match status" value="1"/>
</dbReference>
<dbReference type="Pfam" id="PF01614">
    <property type="entry name" value="IclR_C"/>
    <property type="match status" value="1"/>
</dbReference>
<evidence type="ECO:0000256" key="1">
    <source>
        <dbReference type="ARBA" id="ARBA00023015"/>
    </source>
</evidence>
<evidence type="ECO:0000259" key="4">
    <source>
        <dbReference type="PROSITE" id="PS51077"/>
    </source>
</evidence>
<evidence type="ECO:0000313" key="7">
    <source>
        <dbReference type="Proteomes" id="UP001519332"/>
    </source>
</evidence>
<dbReference type="SUPFAM" id="SSF55781">
    <property type="entry name" value="GAF domain-like"/>
    <property type="match status" value="1"/>
</dbReference>
<feature type="domain" description="IclR-ED" evidence="5">
    <location>
        <begin position="71"/>
        <end position="250"/>
    </location>
</feature>
<dbReference type="SUPFAM" id="SSF46785">
    <property type="entry name" value="Winged helix' DNA-binding domain"/>
    <property type="match status" value="1"/>
</dbReference>
<dbReference type="Pfam" id="PF09339">
    <property type="entry name" value="HTH_IclR"/>
    <property type="match status" value="1"/>
</dbReference>
<dbReference type="GO" id="GO:0003677">
    <property type="term" value="F:DNA binding"/>
    <property type="evidence" value="ECO:0007669"/>
    <property type="project" value="UniProtKB-KW"/>
</dbReference>
<keyword evidence="1" id="KW-0805">Transcription regulation</keyword>
<dbReference type="PANTHER" id="PTHR30136:SF24">
    <property type="entry name" value="HTH-TYPE TRANSCRIPTIONAL REPRESSOR ALLR"/>
    <property type="match status" value="1"/>
</dbReference>
<dbReference type="Gene3D" id="1.10.10.10">
    <property type="entry name" value="Winged helix-like DNA-binding domain superfamily/Winged helix DNA-binding domain"/>
    <property type="match status" value="1"/>
</dbReference>
<dbReference type="InterPro" id="IPR005471">
    <property type="entry name" value="Tscrpt_reg_IclR_N"/>
</dbReference>
<proteinExistence type="predicted"/>
<reference evidence="6 7" key="1">
    <citation type="submission" date="2021-03" db="EMBL/GenBank/DDBJ databases">
        <title>Sequencing the genomes of 1000 actinobacteria strains.</title>
        <authorList>
            <person name="Klenk H.-P."/>
        </authorList>
    </citation>
    <scope>NUCLEOTIDE SEQUENCE [LARGE SCALE GENOMIC DNA]</scope>
    <source>
        <strain evidence="6 7">DSM 46670</strain>
    </source>
</reference>
<evidence type="ECO:0000256" key="3">
    <source>
        <dbReference type="ARBA" id="ARBA00023163"/>
    </source>
</evidence>
<protein>
    <submittedName>
        <fullName evidence="6">DNA-binding IclR family transcriptional regulator</fullName>
    </submittedName>
</protein>
<sequence>MPRTSEPGRTVSSRLLEVLFAFQPGHSVLSLADLVRRTGMPHATVRRLAVELVDSGALDRRPDGRFTVGLRLWQLGTLAPLTEPLRALAQPFLEDLYTALHQHVQLAVLDGQEAVIIERLSAPEALGLVSQVGGRLPLHCSGVGKVLLSHADPQLIETVLSGELRKYTPRSIVRADALREEIAECRRTGTATVRGELTPGADSVATRIVDSEGRVVAALSVVFRADLVKRQAVLPSVIASGLGISRLLGWRPGCRIQYI</sequence>
<keyword evidence="7" id="KW-1185">Reference proteome</keyword>
<dbReference type="Gene3D" id="3.30.450.40">
    <property type="match status" value="1"/>
</dbReference>
<keyword evidence="2 6" id="KW-0238">DNA-binding</keyword>
<name>A0ABS4TS14_9PSEU</name>
<evidence type="ECO:0000313" key="6">
    <source>
        <dbReference type="EMBL" id="MBP2327187.1"/>
    </source>
</evidence>
<evidence type="ECO:0000259" key="5">
    <source>
        <dbReference type="PROSITE" id="PS51078"/>
    </source>
</evidence>
<dbReference type="EMBL" id="JAGINW010000001">
    <property type="protein sequence ID" value="MBP2327187.1"/>
    <property type="molecule type" value="Genomic_DNA"/>
</dbReference>
<organism evidence="6 7">
    <name type="scientific">Kibdelosporangium banguiense</name>
    <dbReference type="NCBI Taxonomy" id="1365924"/>
    <lineage>
        <taxon>Bacteria</taxon>
        <taxon>Bacillati</taxon>
        <taxon>Actinomycetota</taxon>
        <taxon>Actinomycetes</taxon>
        <taxon>Pseudonocardiales</taxon>
        <taxon>Pseudonocardiaceae</taxon>
        <taxon>Kibdelosporangium</taxon>
    </lineage>
</organism>
<evidence type="ECO:0000256" key="2">
    <source>
        <dbReference type="ARBA" id="ARBA00023125"/>
    </source>
</evidence>
<dbReference type="InterPro" id="IPR050707">
    <property type="entry name" value="HTH_MetabolicPath_Reg"/>
</dbReference>
<dbReference type="InterPro" id="IPR036390">
    <property type="entry name" value="WH_DNA-bd_sf"/>
</dbReference>
<dbReference type="PANTHER" id="PTHR30136">
    <property type="entry name" value="HELIX-TURN-HELIX TRANSCRIPTIONAL REGULATOR, ICLR FAMILY"/>
    <property type="match status" value="1"/>
</dbReference>
<keyword evidence="3" id="KW-0804">Transcription</keyword>
<dbReference type="InterPro" id="IPR014757">
    <property type="entry name" value="Tscrpt_reg_IclR_C"/>
</dbReference>
<gene>
    <name evidence="6" type="ORF">JOF56_007572</name>
</gene>